<sequence>MMKIVAFLFKLNWHKNITAMTYRNLIERNPDVLLGKPIIKGTRISVELVIRKLGEGYSIEDLLENYPHISKEQILAALQFAADMISLEENIEV</sequence>
<evidence type="ECO:0000313" key="1">
    <source>
        <dbReference type="EMBL" id="MCR9015539.1"/>
    </source>
</evidence>
<dbReference type="EMBL" id="JANSUY010000007">
    <property type="protein sequence ID" value="MCR9015539.1"/>
    <property type="molecule type" value="Genomic_DNA"/>
</dbReference>
<dbReference type="Gene3D" id="1.10.10.10">
    <property type="entry name" value="Winged helix-like DNA-binding domain superfamily/Winged helix DNA-binding domain"/>
    <property type="match status" value="1"/>
</dbReference>
<dbReference type="RefSeq" id="WP_258423393.1">
    <property type="nucleotide sequence ID" value="NZ_JANSUY010000007.1"/>
</dbReference>
<dbReference type="Proteomes" id="UP001142175">
    <property type="component" value="Unassembled WGS sequence"/>
</dbReference>
<organism evidence="1 2">
    <name type="scientific">Aquiflexum gelatinilyticum</name>
    <dbReference type="NCBI Taxonomy" id="2961943"/>
    <lineage>
        <taxon>Bacteria</taxon>
        <taxon>Pseudomonadati</taxon>
        <taxon>Bacteroidota</taxon>
        <taxon>Cytophagia</taxon>
        <taxon>Cytophagales</taxon>
        <taxon>Cyclobacteriaceae</taxon>
        <taxon>Aquiflexum</taxon>
    </lineage>
</organism>
<dbReference type="SUPFAM" id="SSF46689">
    <property type="entry name" value="Homeodomain-like"/>
    <property type="match status" value="1"/>
</dbReference>
<dbReference type="InterPro" id="IPR009057">
    <property type="entry name" value="Homeodomain-like_sf"/>
</dbReference>
<comment type="caution">
    <text evidence="1">The sequence shown here is derived from an EMBL/GenBank/DDBJ whole genome shotgun (WGS) entry which is preliminary data.</text>
</comment>
<dbReference type="InterPro" id="IPR007367">
    <property type="entry name" value="DUF433"/>
</dbReference>
<dbReference type="AlphaFoldDB" id="A0A9X2P976"/>
<dbReference type="InterPro" id="IPR036388">
    <property type="entry name" value="WH-like_DNA-bd_sf"/>
</dbReference>
<proteinExistence type="predicted"/>
<gene>
    <name evidence="1" type="ORF">NU887_10870</name>
</gene>
<reference evidence="1" key="1">
    <citation type="submission" date="2022-08" db="EMBL/GenBank/DDBJ databases">
        <authorList>
            <person name="Zhang D."/>
        </authorList>
    </citation>
    <scope>NUCLEOTIDE SEQUENCE</scope>
    <source>
        <strain evidence="1">XJ19-11</strain>
    </source>
</reference>
<evidence type="ECO:0000313" key="2">
    <source>
        <dbReference type="Proteomes" id="UP001142175"/>
    </source>
</evidence>
<protein>
    <submittedName>
        <fullName evidence="1">DUF433 domain-containing protein</fullName>
    </submittedName>
</protein>
<dbReference type="PANTHER" id="PTHR34849:SF3">
    <property type="entry name" value="SSR2962 PROTEIN"/>
    <property type="match status" value="1"/>
</dbReference>
<name>A0A9X2P976_9BACT</name>
<dbReference type="PANTHER" id="PTHR34849">
    <property type="entry name" value="SSL5025 PROTEIN"/>
    <property type="match status" value="1"/>
</dbReference>
<keyword evidence="2" id="KW-1185">Reference proteome</keyword>
<dbReference type="Pfam" id="PF04255">
    <property type="entry name" value="DUF433"/>
    <property type="match status" value="1"/>
</dbReference>
<accession>A0A9X2P976</accession>